<name>A0ABW7NB94_9BACT</name>
<dbReference type="RefSeq" id="WP_395418331.1">
    <property type="nucleotide sequence ID" value="NZ_JBIPKE010000019.1"/>
</dbReference>
<keyword evidence="2" id="KW-0677">Repeat</keyword>
<proteinExistence type="predicted"/>
<dbReference type="Pfam" id="PF01344">
    <property type="entry name" value="Kelch_1"/>
    <property type="match status" value="3"/>
</dbReference>
<dbReference type="Gene3D" id="2.120.10.80">
    <property type="entry name" value="Kelch-type beta propeller"/>
    <property type="match status" value="2"/>
</dbReference>
<gene>
    <name evidence="3" type="ORF">ACHKAR_15705</name>
</gene>
<keyword evidence="1" id="KW-0880">Kelch repeat</keyword>
<evidence type="ECO:0000313" key="3">
    <source>
        <dbReference type="EMBL" id="MFH6984901.1"/>
    </source>
</evidence>
<dbReference type="EMBL" id="JBIPKE010000019">
    <property type="protein sequence ID" value="MFH6984901.1"/>
    <property type="molecule type" value="Genomic_DNA"/>
</dbReference>
<keyword evidence="4" id="KW-1185">Reference proteome</keyword>
<dbReference type="PANTHER" id="PTHR45632">
    <property type="entry name" value="LD33804P"/>
    <property type="match status" value="1"/>
</dbReference>
<dbReference type="InterPro" id="IPR006652">
    <property type="entry name" value="Kelch_1"/>
</dbReference>
<dbReference type="SUPFAM" id="SSF117281">
    <property type="entry name" value="Kelch motif"/>
    <property type="match status" value="2"/>
</dbReference>
<dbReference type="Proteomes" id="UP001610063">
    <property type="component" value="Unassembled WGS sequence"/>
</dbReference>
<evidence type="ECO:0000256" key="2">
    <source>
        <dbReference type="ARBA" id="ARBA00022737"/>
    </source>
</evidence>
<accession>A0ABW7NB94</accession>
<reference evidence="3 4" key="1">
    <citation type="journal article" date="2013" name="Int. J. Syst. Evol. Microbiol.">
        <title>Marinoscillum luteum sp. nov., isolated from marine sediment.</title>
        <authorList>
            <person name="Cha I.T."/>
            <person name="Park S.J."/>
            <person name="Kim S.J."/>
            <person name="Kim J.G."/>
            <person name="Jung M.Y."/>
            <person name="Shin K.S."/>
            <person name="Kwon K.K."/>
            <person name="Yang S.H."/>
            <person name="Seo Y.S."/>
            <person name="Rhee S.K."/>
        </authorList>
    </citation>
    <scope>NUCLEOTIDE SEQUENCE [LARGE SCALE GENOMIC DNA]</scope>
    <source>
        <strain evidence="3 4">KCTC 23939</strain>
    </source>
</reference>
<dbReference type="PANTHER" id="PTHR45632:SF3">
    <property type="entry name" value="KELCH-LIKE PROTEIN 32"/>
    <property type="match status" value="1"/>
</dbReference>
<dbReference type="PROSITE" id="PS51257">
    <property type="entry name" value="PROKAR_LIPOPROTEIN"/>
    <property type="match status" value="1"/>
</dbReference>
<organism evidence="3 4">
    <name type="scientific">Marinoscillum luteum</name>
    <dbReference type="NCBI Taxonomy" id="861051"/>
    <lineage>
        <taxon>Bacteria</taxon>
        <taxon>Pseudomonadati</taxon>
        <taxon>Bacteroidota</taxon>
        <taxon>Cytophagia</taxon>
        <taxon>Cytophagales</taxon>
        <taxon>Reichenbachiellaceae</taxon>
        <taxon>Marinoscillum</taxon>
    </lineage>
</organism>
<comment type="caution">
    <text evidence="3">The sequence shown here is derived from an EMBL/GenBank/DDBJ whole genome shotgun (WGS) entry which is preliminary data.</text>
</comment>
<dbReference type="InterPro" id="IPR015915">
    <property type="entry name" value="Kelch-typ_b-propeller"/>
</dbReference>
<evidence type="ECO:0000313" key="4">
    <source>
        <dbReference type="Proteomes" id="UP001610063"/>
    </source>
</evidence>
<protein>
    <submittedName>
        <fullName evidence="3">Kelch repeat-containing protein</fullName>
    </submittedName>
</protein>
<evidence type="ECO:0000256" key="1">
    <source>
        <dbReference type="ARBA" id="ARBA00022441"/>
    </source>
</evidence>
<sequence length="335" mass="37654">MRTKLLGYLSAILLLSITSCDESTDTSEYGNWVKQSDFEGVTRSGAISFSIGDYAYVGLGSDGDDYLTDFWRFDPSKNFWQKMASFPGVGRLSTVSFSLDGKGYLGTGYNDDLDEEELNDFWEYDPDTDTWTQKADFPGSKRYAAVGFALEGNGYIGTGYDGNYLKDFWRYDPTSDSWTQAVSLYGSKRESATAFVINGQAYIATGRNNGVYLYDFWRFDPSDESWTDLTLYDEDDTYETYLSAISRYNGVSFSVDGLGYLATGISDSYTSSVYSYDPDANEWEDDITAFEGSSRSNAVAFVVSNKAYIATGRNSSQRFDDIWSFDPLAEYDEYD</sequence>